<dbReference type="InterPro" id="IPR013320">
    <property type="entry name" value="ConA-like_dom_sf"/>
</dbReference>
<evidence type="ECO:0000313" key="6">
    <source>
        <dbReference type="EMBL" id="NGM84572.1"/>
    </source>
</evidence>
<dbReference type="EMBL" id="JAAKGU010000010">
    <property type="protein sequence ID" value="NGM84572.1"/>
    <property type="molecule type" value="Genomic_DNA"/>
</dbReference>
<keyword evidence="7" id="KW-1185">Reference proteome</keyword>
<dbReference type="SMART" id="SM00635">
    <property type="entry name" value="BID_2"/>
    <property type="match status" value="1"/>
</dbReference>
<dbReference type="SUPFAM" id="SSF49899">
    <property type="entry name" value="Concanavalin A-like lectins/glucanases"/>
    <property type="match status" value="3"/>
</dbReference>
<protein>
    <submittedName>
        <fullName evidence="6">DUF1080 domain-containing protein</fullName>
    </submittedName>
</protein>
<keyword evidence="2" id="KW-0378">Hydrolase</keyword>
<organism evidence="6 7">
    <name type="scientific">Paenibacillus apii</name>
    <dbReference type="NCBI Taxonomy" id="1850370"/>
    <lineage>
        <taxon>Bacteria</taxon>
        <taxon>Bacillati</taxon>
        <taxon>Bacillota</taxon>
        <taxon>Bacilli</taxon>
        <taxon>Bacillales</taxon>
        <taxon>Paenibacillaceae</taxon>
        <taxon>Paenibacillus</taxon>
    </lineage>
</organism>
<evidence type="ECO:0000256" key="4">
    <source>
        <dbReference type="SAM" id="SignalP"/>
    </source>
</evidence>
<keyword evidence="4" id="KW-0732">Signal</keyword>
<dbReference type="Pfam" id="PF06439">
    <property type="entry name" value="3keto-disac_hyd"/>
    <property type="match status" value="2"/>
</dbReference>
<dbReference type="Pfam" id="PF00251">
    <property type="entry name" value="Glyco_hydro_32N"/>
    <property type="match status" value="1"/>
</dbReference>
<dbReference type="PANTHER" id="PTHR42800:SF1">
    <property type="entry name" value="EXOINULINASE INUD (AFU_ORTHOLOGUE AFUA_5G00480)"/>
    <property type="match status" value="1"/>
</dbReference>
<dbReference type="Gene3D" id="2.60.40.1080">
    <property type="match status" value="1"/>
</dbReference>
<dbReference type="InterPro" id="IPR013148">
    <property type="entry name" value="Glyco_hydro_32_N"/>
</dbReference>
<evidence type="ECO:0000259" key="5">
    <source>
        <dbReference type="SMART" id="SM00635"/>
    </source>
</evidence>
<feature type="chain" id="PRO_5027029306" evidence="4">
    <location>
        <begin position="31"/>
        <end position="1269"/>
    </location>
</feature>
<dbReference type="CDD" id="cd18622">
    <property type="entry name" value="GH32_Inu-like"/>
    <property type="match status" value="1"/>
</dbReference>
<dbReference type="AlphaFoldDB" id="A0A6M1PRC2"/>
<evidence type="ECO:0000256" key="2">
    <source>
        <dbReference type="ARBA" id="ARBA00022801"/>
    </source>
</evidence>
<evidence type="ECO:0000256" key="3">
    <source>
        <dbReference type="ARBA" id="ARBA00023295"/>
    </source>
</evidence>
<dbReference type="Pfam" id="PF02368">
    <property type="entry name" value="Big_2"/>
    <property type="match status" value="1"/>
</dbReference>
<dbReference type="InterPro" id="IPR010496">
    <property type="entry name" value="AL/BT2_dom"/>
</dbReference>
<evidence type="ECO:0000313" key="7">
    <source>
        <dbReference type="Proteomes" id="UP000480151"/>
    </source>
</evidence>
<dbReference type="Gene3D" id="2.60.120.560">
    <property type="entry name" value="Exo-inulinase, domain 1"/>
    <property type="match status" value="5"/>
</dbReference>
<comment type="caution">
    <text evidence="6">The sequence shown here is derived from an EMBL/GenBank/DDBJ whole genome shotgun (WGS) entry which is preliminary data.</text>
</comment>
<evidence type="ECO:0000256" key="1">
    <source>
        <dbReference type="ARBA" id="ARBA00009902"/>
    </source>
</evidence>
<dbReference type="SUPFAM" id="SSF49373">
    <property type="entry name" value="Invasin/intimin cell-adhesion fragments"/>
    <property type="match status" value="1"/>
</dbReference>
<accession>A0A6M1PRC2</accession>
<dbReference type="InterPro" id="IPR013189">
    <property type="entry name" value="Glyco_hydro_32_C"/>
</dbReference>
<reference evidence="6 7" key="1">
    <citation type="submission" date="2020-02" db="EMBL/GenBank/DDBJ databases">
        <authorList>
            <person name="Gao J."/>
            <person name="Sun J."/>
        </authorList>
    </citation>
    <scope>NUCLEOTIDE SEQUENCE [LARGE SCALE GENOMIC DNA]</scope>
    <source>
        <strain evidence="6 7">7124</strain>
    </source>
</reference>
<comment type="similarity">
    <text evidence="1">Belongs to the glycosyl hydrolase 32 family.</text>
</comment>
<dbReference type="InterPro" id="IPR003343">
    <property type="entry name" value="Big_2"/>
</dbReference>
<dbReference type="Gene3D" id="2.115.10.20">
    <property type="entry name" value="Glycosyl hydrolase domain, family 43"/>
    <property type="match status" value="1"/>
</dbReference>
<feature type="domain" description="BIG2" evidence="5">
    <location>
        <begin position="1020"/>
        <end position="1100"/>
    </location>
</feature>
<dbReference type="InterPro" id="IPR023296">
    <property type="entry name" value="Glyco_hydro_beta-prop_sf"/>
</dbReference>
<keyword evidence="3" id="KW-0326">Glycosidase</keyword>
<dbReference type="SMART" id="SM00640">
    <property type="entry name" value="Glyco_32"/>
    <property type="match status" value="1"/>
</dbReference>
<dbReference type="InterPro" id="IPR001362">
    <property type="entry name" value="Glyco_hydro_32"/>
</dbReference>
<dbReference type="Pfam" id="PF08244">
    <property type="entry name" value="Glyco_hydro_32C"/>
    <property type="match status" value="1"/>
</dbReference>
<dbReference type="RefSeq" id="WP_165101602.1">
    <property type="nucleotide sequence ID" value="NZ_JAAKGU010000010.1"/>
</dbReference>
<dbReference type="GO" id="GO:0005987">
    <property type="term" value="P:sucrose catabolic process"/>
    <property type="evidence" value="ECO:0007669"/>
    <property type="project" value="TreeGrafter"/>
</dbReference>
<proteinExistence type="inferred from homology"/>
<sequence>MRRSKGRWTAFLLALALGVSALYASPIAHAAGLAGNTPGYLPISGTWTQDGGGLRGVSSGADNAFNMSTAAVGANFVYDADVKVDASSPYGVASLVFRASADGSKGYVVSLDPNMDRIRLFDYATGTDVAAPVSKTMSEGTSYHLKVAADGSSLKVYADGTQAFSVSDSKYSSGLTGFHVYNGTAYFQNVFVNVLNTNVTGWNTSGTWNLTSQGWKGSAAANQNISAISATSSDNFTYESDVLINDAYALGTLLFRSNADGSQAYGVQIDPNLDRIRLYKTAGDVTLAQATAQIAPGKVYHVRIKAQGSSIKVYLQSDFINTSGYNPLLTATDTSYTQGFTGLGVYNGSAVFQNILISTLNTNLEGWTSPSGTWIPQQGGFKGTSAASTDAFNVASTSLSDFVLEGDLSVDAGTSHGTAGLVFRASSASSGGYVLNIDPNLDRVRLFNRSGGSTIATANMSIDTGRVYHIEISVNGSSIKVYVDGAATPVISATDTSYSSGQIGLNTFNGTAYFQNVYATDLSQYYNETYRPQYHFTEARNRASDPNGLVYYQGEYHLFHQQDGQWAHAVSTDLVNWKRLPIAIPWNDAGNAWSGGAVADLNNASGLFPGGSGLIAYYTSFNPDKPNGNQKISIAYSSDKGRTWTDYASNPVVQNPGGADGGWDFRDPKIVWDADHSKWVMVVSGGDHIRFYTSTNLLSWTFASTFGYGSYLHGGVLECPDLFQLPVDGSTSNKKWVVMLSTGAVAATQGSAMEYYVGSFDGTTFTSDNPASTVLRTEKGKDMYAAMTFDGIPATDGRRISIGWMSNWDYPFSFPTSPWNGQMSIPRELKLTDIPGTGVRMTETPVSELNALRDTANVASLSNVTVTPSSANPLAALAGTAYEIDAVLELPSGSTASEFGFRLREGGSQKTVVGYKPGTSEMFVDRTSAGANGFTANFHPVQSTVLPLENGRVKMHIYVDQSSIEAFGNDGKAVFSDMIFPGSARNGLSFYTTGGNVKIISLNYYPLGNVWRFEPTTGSTPQKVVMDQTRIQLAGGSVYRLYADVLPRSATNKTLVWSSSNPAVASVSQADSVSADVTAVAQGRAVITATTQSGGIVGKTIVEVGSFTTNLTGWNSMPAPSWTVTGDGISGTFDKDSNYMSGSTGSDFTYEADVKLDRSGGAGSIIFRATSDGSSGYYFNIDPNIRALRLFYKLNGSFSDTQVLANIPATLTSGTAYHVKIVTSGTNIKVYFDGATTPVIDVNDSTFSSGYFGLNVFGGTASYQNVIKN</sequence>
<dbReference type="SUPFAM" id="SSF75005">
    <property type="entry name" value="Arabinanase/levansucrase/invertase"/>
    <property type="match status" value="1"/>
</dbReference>
<dbReference type="GO" id="GO:0004575">
    <property type="term" value="F:sucrose alpha-glucosidase activity"/>
    <property type="evidence" value="ECO:0007669"/>
    <property type="project" value="TreeGrafter"/>
</dbReference>
<gene>
    <name evidence="6" type="ORF">G5B47_19370</name>
</gene>
<feature type="signal peptide" evidence="4">
    <location>
        <begin position="1"/>
        <end position="30"/>
    </location>
</feature>
<dbReference type="Proteomes" id="UP000480151">
    <property type="component" value="Unassembled WGS sequence"/>
</dbReference>
<name>A0A6M1PRC2_9BACL</name>
<dbReference type="InterPro" id="IPR008964">
    <property type="entry name" value="Invasin/intimin_cell_adhesion"/>
</dbReference>
<dbReference type="GO" id="GO:0005737">
    <property type="term" value="C:cytoplasm"/>
    <property type="evidence" value="ECO:0007669"/>
    <property type="project" value="TreeGrafter"/>
</dbReference>
<dbReference type="PANTHER" id="PTHR42800">
    <property type="entry name" value="EXOINULINASE INUD (AFU_ORTHOLOGUE AFUA_5G00480)"/>
    <property type="match status" value="1"/>
</dbReference>